<keyword evidence="3" id="KW-0812">Transmembrane</keyword>
<keyword evidence="1" id="KW-0175">Coiled coil</keyword>
<keyword evidence="3" id="KW-0472">Membrane</keyword>
<feature type="transmembrane region" description="Helical" evidence="3">
    <location>
        <begin position="537"/>
        <end position="564"/>
    </location>
</feature>
<organism evidence="4 5">
    <name type="scientific">Plasmodium ovale</name>
    <name type="common">malaria parasite P. ovale</name>
    <dbReference type="NCBI Taxonomy" id="36330"/>
    <lineage>
        <taxon>Eukaryota</taxon>
        <taxon>Sar</taxon>
        <taxon>Alveolata</taxon>
        <taxon>Apicomplexa</taxon>
        <taxon>Aconoidasida</taxon>
        <taxon>Haemosporida</taxon>
        <taxon>Plasmodiidae</taxon>
        <taxon>Plasmodium</taxon>
        <taxon>Plasmodium (Plasmodium)</taxon>
    </lineage>
</organism>
<reference evidence="4 5" key="1">
    <citation type="submission" date="2016-06" db="EMBL/GenBank/DDBJ databases">
        <authorList>
            <consortium name="Pathogen Informatics"/>
        </authorList>
    </citation>
    <scope>NUCLEOTIDE SEQUENCE [LARGE SCALE GENOMIC DNA]</scope>
    <source>
        <strain evidence="4">PocGH01</strain>
    </source>
</reference>
<dbReference type="VEuPathDB" id="PlasmoDB:POWCR01_000044200"/>
<proteinExistence type="predicted"/>
<keyword evidence="3" id="KW-1133">Transmembrane helix</keyword>
<feature type="compositionally biased region" description="Basic and acidic residues" evidence="2">
    <location>
        <begin position="241"/>
        <end position="264"/>
    </location>
</feature>
<feature type="compositionally biased region" description="Polar residues" evidence="2">
    <location>
        <begin position="508"/>
        <end position="527"/>
    </location>
</feature>
<dbReference type="EMBL" id="FLRI01000559">
    <property type="protein sequence ID" value="SBT84699.1"/>
    <property type="molecule type" value="Genomic_DNA"/>
</dbReference>
<feature type="coiled-coil region" evidence="1">
    <location>
        <begin position="728"/>
        <end position="755"/>
    </location>
</feature>
<dbReference type="Proteomes" id="UP000242942">
    <property type="component" value="Unassembled WGS sequence"/>
</dbReference>
<evidence type="ECO:0000256" key="1">
    <source>
        <dbReference type="SAM" id="Coils"/>
    </source>
</evidence>
<sequence>MSLTDGYSDRLRVIPIDTFIQRITPHIEELIRRYGHKKCGLIYRELCKDINEYISKEKKSILSGKNQSVKSHFDLQWSNMKKNFLDKLFKDKGFENPCSSSKFKYNKDLYPLRNKYVNFCKELEERKYEIQENNDFDKCVLYNKWIDTERAQFFHEYLPKVRQFNSKIVGEYLSPMQNDKTFNPGTIYLKNKINCSEIKRQQQELQRKRDVKSHTFQQKPRKPIARQESTTDGRNPATKAVVEKQKKTVQTSERESPKLTKENSKVTNSNKSENDRGLQKQAHQPTLKDPPQHTTPPRIQQPDPPVVVHPVRKSPSQVPTTSTTSAPTTSTTSAPTTSTTSAPTTSTTSAPTTSTTSAPTTSTTSAPTASTTLNQDSAKNGVMSTSESSSVSNSQDTNSASSLNQPKASPSLIDSFPKAKSDTVTSSEPKNSIQAPDGLLSKGTQRTSGHTSSTLITRSDSNPPGTPNEISQNMNTALLHHPTTISAVPTTSKEIAASVNIATAKTGTLSKNNPTVRNNKNDNSNITPERLPPLINIIPTILIILTSITVLFLLYKYTLFGLFLGRRKKRKKRDLQRIFAISKEPTYESPNITLWEWEDPNLVGQTVKKDAYIKLLKINRYKQEMQKRKNKKKTTLIEVHMEIFEEYKNDEWELHKGDFLEICLRGFINEQNGAYTNFPNSELTISNKKKEKVIEDTEKQENLWYNWIESHRNIIEQWKKKEWFQILKNEWRKEQQIYKEKNEKLRENILSEQEKHSIVSQKDIWRQWISKQANFIDKINKEDWFKSMVDEKNKIKENYSANKYNENTIVTSVYGSDSEKSYHEPYRRKKIIEKLMVQMHIIVLEECIKEDIIKNKEICIDDYIQDINSENKYEEKYNMPKYAKNYFNLLDFQEINTCIDELGEEYSINR</sequence>
<feature type="compositionally biased region" description="Polar residues" evidence="2">
    <location>
        <begin position="422"/>
        <end position="434"/>
    </location>
</feature>
<gene>
    <name evidence="4" type="primary">PocGH01_00218900</name>
    <name evidence="4" type="ORF">POCGH01_00218900</name>
</gene>
<feature type="region of interest" description="Disordered" evidence="2">
    <location>
        <begin position="201"/>
        <end position="472"/>
    </location>
</feature>
<protein>
    <submittedName>
        <fullName evidence="4">STP1 protein</fullName>
    </submittedName>
</protein>
<dbReference type="VEuPathDB" id="PlasmoDB:PocGH01_00218900"/>
<keyword evidence="5" id="KW-1185">Reference proteome</keyword>
<accession>A0A1D3JFJ2</accession>
<feature type="compositionally biased region" description="Low complexity" evidence="2">
    <location>
        <begin position="384"/>
        <end position="402"/>
    </location>
</feature>
<evidence type="ECO:0000313" key="4">
    <source>
        <dbReference type="EMBL" id="SBT84699.1"/>
    </source>
</evidence>
<evidence type="ECO:0000256" key="2">
    <source>
        <dbReference type="SAM" id="MobiDB-lite"/>
    </source>
</evidence>
<feature type="compositionally biased region" description="Polar residues" evidence="2">
    <location>
        <begin position="442"/>
        <end position="472"/>
    </location>
</feature>
<dbReference type="OrthoDB" id="383264at2759"/>
<feature type="region of interest" description="Disordered" evidence="2">
    <location>
        <begin position="508"/>
        <end position="529"/>
    </location>
</feature>
<dbReference type="AlphaFoldDB" id="A0A1D3JFJ2"/>
<name>A0A1D3JFJ2_PLAOA</name>
<evidence type="ECO:0000313" key="5">
    <source>
        <dbReference type="Proteomes" id="UP000242942"/>
    </source>
</evidence>
<evidence type="ECO:0000256" key="3">
    <source>
        <dbReference type="SAM" id="Phobius"/>
    </source>
</evidence>
<feature type="compositionally biased region" description="Low complexity" evidence="2">
    <location>
        <begin position="319"/>
        <end position="372"/>
    </location>
</feature>